<evidence type="ECO:0000313" key="2">
    <source>
        <dbReference type="EMBL" id="KAK2944468.1"/>
    </source>
</evidence>
<evidence type="ECO:0000256" key="1">
    <source>
        <dbReference type="SAM" id="MobiDB-lite"/>
    </source>
</evidence>
<dbReference type="EMBL" id="JARBJD010000297">
    <property type="protein sequence ID" value="KAK2944468.1"/>
    <property type="molecule type" value="Genomic_DNA"/>
</dbReference>
<feature type="region of interest" description="Disordered" evidence="1">
    <location>
        <begin position="492"/>
        <end position="528"/>
    </location>
</feature>
<comment type="caution">
    <text evidence="2">The sequence shown here is derived from an EMBL/GenBank/DDBJ whole genome shotgun (WGS) entry which is preliminary data.</text>
</comment>
<reference evidence="2 3" key="1">
    <citation type="journal article" date="2022" name="bioRxiv">
        <title>Genomics of Preaxostyla Flagellates Illuminates Evolutionary Transitions and the Path Towards Mitochondrial Loss.</title>
        <authorList>
            <person name="Novak L.V.F."/>
            <person name="Treitli S.C."/>
            <person name="Pyrih J."/>
            <person name="Halakuc P."/>
            <person name="Pipaliya S.V."/>
            <person name="Vacek V."/>
            <person name="Brzon O."/>
            <person name="Soukal P."/>
            <person name="Eme L."/>
            <person name="Dacks J.B."/>
            <person name="Karnkowska A."/>
            <person name="Elias M."/>
            <person name="Hampl V."/>
        </authorList>
    </citation>
    <scope>NUCLEOTIDE SEQUENCE [LARGE SCALE GENOMIC DNA]</scope>
    <source>
        <strain evidence="2">NAU3</strain>
        <tissue evidence="2">Gut</tissue>
    </source>
</reference>
<feature type="compositionally biased region" description="Low complexity" evidence="1">
    <location>
        <begin position="205"/>
        <end position="218"/>
    </location>
</feature>
<proteinExistence type="predicted"/>
<sequence>MFTSSPSPIDIISWFFKPYILIDVLVVVSFNCRADRPTPSNLPPTLARGLYQATPTPRAASTGQMTVLQQSFYLPHSQPFPTTPSIKTRSNSFINRPQRQSPPITNMVDDKPSNIRPIHPYLQIPPLHTISPRQQDSEAALDQLNSVRSDCSALSNSSHGLSYSPTQTSDFVSSTLSRMSYHSFSGSESPTSFFSSFGTSPHSSLMSSSSLPSSSLAPFTPPPQTMKRPSASRLIIPSLNLDASRLHHTQEQHSRSLEDGVGQELFQALFDGTLSPIGADWMQLDTDNSLHIAQVLQYLAVKDSINQRNDSFSLSNEEDTPPNSDTAKKPPGNVPLPVPIHPSQFIREPNSSTSTGRTSSIDALSLDRLLEGRREQQSETDWGLRRYLEGNRPHVTSFNSSPSPLAKSASIIKHPNRRHLHTHGLPLAHPSFLFRIHITLHTPRSSSSEHAESSNSDHTCITSTQIVLPSHGFTKRHGYSRSQSDLQPVYDEHISPTSHIPSELPRPETERETARHTEKPSHDGYRIGCVSRPSLPADGWAMETANGDEADWAECHFCGRFVALEGGL</sequence>
<feature type="compositionally biased region" description="Polar residues" evidence="1">
    <location>
        <begin position="311"/>
        <end position="325"/>
    </location>
</feature>
<organism evidence="2 3">
    <name type="scientific">Blattamonas nauphoetae</name>
    <dbReference type="NCBI Taxonomy" id="2049346"/>
    <lineage>
        <taxon>Eukaryota</taxon>
        <taxon>Metamonada</taxon>
        <taxon>Preaxostyla</taxon>
        <taxon>Oxymonadida</taxon>
        <taxon>Blattamonas</taxon>
    </lineage>
</organism>
<dbReference type="Proteomes" id="UP001281761">
    <property type="component" value="Unassembled WGS sequence"/>
</dbReference>
<protein>
    <submittedName>
        <fullName evidence="2">Uncharacterized protein</fullName>
    </submittedName>
</protein>
<feature type="region of interest" description="Disordered" evidence="1">
    <location>
        <begin position="205"/>
        <end position="230"/>
    </location>
</feature>
<feature type="compositionally biased region" description="Polar residues" evidence="1">
    <location>
        <begin position="84"/>
        <end position="104"/>
    </location>
</feature>
<keyword evidence="3" id="KW-1185">Reference proteome</keyword>
<gene>
    <name evidence="2" type="ORF">BLNAU_20616</name>
</gene>
<name>A0ABQ9WY72_9EUKA</name>
<feature type="region of interest" description="Disordered" evidence="1">
    <location>
        <begin position="84"/>
        <end position="110"/>
    </location>
</feature>
<feature type="region of interest" description="Disordered" evidence="1">
    <location>
        <begin position="311"/>
        <end position="337"/>
    </location>
</feature>
<evidence type="ECO:0000313" key="3">
    <source>
        <dbReference type="Proteomes" id="UP001281761"/>
    </source>
</evidence>
<feature type="compositionally biased region" description="Basic and acidic residues" evidence="1">
    <location>
        <begin position="505"/>
        <end position="525"/>
    </location>
</feature>
<accession>A0ABQ9WY72</accession>